<dbReference type="AlphaFoldDB" id="A0AAV2G9E3"/>
<evidence type="ECO:0000313" key="1">
    <source>
        <dbReference type="EMBL" id="CAL1407313.1"/>
    </source>
</evidence>
<name>A0AAV2G9E3_9ROSI</name>
<protein>
    <submittedName>
        <fullName evidence="1">Uncharacterized protein</fullName>
    </submittedName>
</protein>
<dbReference type="EMBL" id="OZ034821">
    <property type="protein sequence ID" value="CAL1407313.1"/>
    <property type="molecule type" value="Genomic_DNA"/>
</dbReference>
<evidence type="ECO:0000313" key="2">
    <source>
        <dbReference type="Proteomes" id="UP001497516"/>
    </source>
</evidence>
<proteinExistence type="predicted"/>
<organism evidence="1 2">
    <name type="scientific">Linum trigynum</name>
    <dbReference type="NCBI Taxonomy" id="586398"/>
    <lineage>
        <taxon>Eukaryota</taxon>
        <taxon>Viridiplantae</taxon>
        <taxon>Streptophyta</taxon>
        <taxon>Embryophyta</taxon>
        <taxon>Tracheophyta</taxon>
        <taxon>Spermatophyta</taxon>
        <taxon>Magnoliopsida</taxon>
        <taxon>eudicotyledons</taxon>
        <taxon>Gunneridae</taxon>
        <taxon>Pentapetalae</taxon>
        <taxon>rosids</taxon>
        <taxon>fabids</taxon>
        <taxon>Malpighiales</taxon>
        <taxon>Linaceae</taxon>
        <taxon>Linum</taxon>
    </lineage>
</organism>
<sequence>MSLFIPNIFLQSINNCLDRSGCFASSSPLPVFPMALWDLLRNSGNVAADILLLFLRSEILSSPSHILDLQSHH</sequence>
<keyword evidence="2" id="KW-1185">Reference proteome</keyword>
<dbReference type="Proteomes" id="UP001497516">
    <property type="component" value="Chromosome 8"/>
</dbReference>
<reference evidence="1 2" key="1">
    <citation type="submission" date="2024-04" db="EMBL/GenBank/DDBJ databases">
        <authorList>
            <person name="Fracassetti M."/>
        </authorList>
    </citation>
    <scope>NUCLEOTIDE SEQUENCE [LARGE SCALE GENOMIC DNA]</scope>
</reference>
<accession>A0AAV2G9E3</accession>
<gene>
    <name evidence="1" type="ORF">LTRI10_LOCUS46986</name>
</gene>